<name>A0ABT3X001_9BACL</name>
<dbReference type="RefSeq" id="WP_267150145.1">
    <property type="nucleotide sequence ID" value="NZ_JAPMLT010000001.1"/>
</dbReference>
<dbReference type="Gene3D" id="2.40.10.220">
    <property type="entry name" value="predicted glycosyltransferase like domains"/>
    <property type="match status" value="1"/>
</dbReference>
<dbReference type="EMBL" id="JAPMLT010000001">
    <property type="protein sequence ID" value="MCX7568911.1"/>
    <property type="molecule type" value="Genomic_DNA"/>
</dbReference>
<protein>
    <submittedName>
        <fullName evidence="2">PilZ domain-containing protein</fullName>
    </submittedName>
</protein>
<feature type="domain" description="PilZ" evidence="1">
    <location>
        <begin position="84"/>
        <end position="179"/>
    </location>
</feature>
<organism evidence="2 3">
    <name type="scientific">Tumebacillus lacus</name>
    <dbReference type="NCBI Taxonomy" id="2995335"/>
    <lineage>
        <taxon>Bacteria</taxon>
        <taxon>Bacillati</taxon>
        <taxon>Bacillota</taxon>
        <taxon>Bacilli</taxon>
        <taxon>Bacillales</taxon>
        <taxon>Alicyclobacillaceae</taxon>
        <taxon>Tumebacillus</taxon>
    </lineage>
</organism>
<evidence type="ECO:0000259" key="1">
    <source>
        <dbReference type="Pfam" id="PF07238"/>
    </source>
</evidence>
<evidence type="ECO:0000313" key="3">
    <source>
        <dbReference type="Proteomes" id="UP001208017"/>
    </source>
</evidence>
<keyword evidence="3" id="KW-1185">Reference proteome</keyword>
<reference evidence="2 3" key="1">
    <citation type="submission" date="2022-11" db="EMBL/GenBank/DDBJ databases">
        <title>Study of microbial diversity in lake waters.</title>
        <authorList>
            <person name="Zhang J."/>
        </authorList>
    </citation>
    <scope>NUCLEOTIDE SEQUENCE [LARGE SCALE GENOMIC DNA]</scope>
    <source>
        <strain evidence="2 3">DT12</strain>
    </source>
</reference>
<comment type="caution">
    <text evidence="2">The sequence shown here is derived from an EMBL/GenBank/DDBJ whole genome shotgun (WGS) entry which is preliminary data.</text>
</comment>
<sequence length="189" mass="21126">MSMFEGANILVSSTNYSNMGQIFFEQGELFDVVFPTAANLQIGDPVTATVYHKNGILTFQSTVIGTLEERILLIKPHREANLSDRREHPRYEVNLEGTVSSQSKGDLNAKILDVSFGGVRVESDKFLEQGTEISVSIDGDTHIDATGIVRRVQLKNGVFEFGIEFIHTPELKKSLEEYLNRFEATQNVN</sequence>
<dbReference type="SUPFAM" id="SSF141371">
    <property type="entry name" value="PilZ domain-like"/>
    <property type="match status" value="1"/>
</dbReference>
<gene>
    <name evidence="2" type="ORF">OS242_02910</name>
</gene>
<dbReference type="Proteomes" id="UP001208017">
    <property type="component" value="Unassembled WGS sequence"/>
</dbReference>
<proteinExistence type="predicted"/>
<evidence type="ECO:0000313" key="2">
    <source>
        <dbReference type="EMBL" id="MCX7568911.1"/>
    </source>
</evidence>
<dbReference type="InterPro" id="IPR009875">
    <property type="entry name" value="PilZ_domain"/>
</dbReference>
<accession>A0ABT3X001</accession>
<dbReference type="Pfam" id="PF07238">
    <property type="entry name" value="PilZ"/>
    <property type="match status" value="1"/>
</dbReference>